<dbReference type="SUPFAM" id="SSF51735">
    <property type="entry name" value="NAD(P)-binding Rossmann-fold domains"/>
    <property type="match status" value="1"/>
</dbReference>
<dbReference type="InterPro" id="IPR036291">
    <property type="entry name" value="NAD(P)-bd_dom_sf"/>
</dbReference>
<proteinExistence type="inferred from homology"/>
<keyword evidence="2" id="KW-0560">Oxidoreductase</keyword>
<evidence type="ECO:0000313" key="4">
    <source>
        <dbReference type="Proteomes" id="UP001244242"/>
    </source>
</evidence>
<evidence type="ECO:0000313" key="3">
    <source>
        <dbReference type="EMBL" id="MDI5933038.1"/>
    </source>
</evidence>
<dbReference type="PANTHER" id="PTHR44196">
    <property type="entry name" value="DEHYDROGENASE/REDUCTASE SDR FAMILY MEMBER 7B"/>
    <property type="match status" value="1"/>
</dbReference>
<reference evidence="3 4" key="1">
    <citation type="submission" date="2023-04" db="EMBL/GenBank/DDBJ databases">
        <title>Halomonas strains isolated from rhizosphere soil.</title>
        <authorList>
            <person name="Xu L."/>
            <person name="Sun J.-Q."/>
        </authorList>
    </citation>
    <scope>NUCLEOTIDE SEQUENCE [LARGE SCALE GENOMIC DNA]</scope>
    <source>
        <strain evidence="3 4">LN1S58</strain>
    </source>
</reference>
<evidence type="ECO:0000256" key="1">
    <source>
        <dbReference type="ARBA" id="ARBA00006484"/>
    </source>
</evidence>
<dbReference type="PANTHER" id="PTHR44196:SF1">
    <property type="entry name" value="DEHYDROGENASE_REDUCTASE SDR FAMILY MEMBER 7B"/>
    <property type="match status" value="1"/>
</dbReference>
<dbReference type="PROSITE" id="PS00061">
    <property type="entry name" value="ADH_SHORT"/>
    <property type="match status" value="1"/>
</dbReference>
<dbReference type="Proteomes" id="UP001244242">
    <property type="component" value="Unassembled WGS sequence"/>
</dbReference>
<dbReference type="InterPro" id="IPR002347">
    <property type="entry name" value="SDR_fam"/>
</dbReference>
<dbReference type="RefSeq" id="WP_282720564.1">
    <property type="nucleotide sequence ID" value="NZ_JASCQO010000019.1"/>
</dbReference>
<accession>A0ABT6VGE3</accession>
<keyword evidence="4" id="KW-1185">Reference proteome</keyword>
<dbReference type="Gene3D" id="3.40.50.720">
    <property type="entry name" value="NAD(P)-binding Rossmann-like Domain"/>
    <property type="match status" value="1"/>
</dbReference>
<sequence>MARSRTVLITGATGAIGSALAREYAAPGTRLVLHGRRREMLAPLADACRARGARVELCDIDLTDDRQLGDWLADLAERQLPDVVIANAGQNTHAGPAGELEPWPEISDLLAINLRTPLAMAHRLAPPMVRRGSGQLVFVSSLAAWHGLPLTPAYSASKAGLKAYGEGLRGHLAPHGVGVSVVMPGYVRSAMCDAMPGPKPWLWSPERAARAIRRGVARNRARIAFPLLLHHGCWWLAVLPASVSQRLLRLLGYGRGQP</sequence>
<gene>
    <name evidence="3" type="ORF">QLQ84_04475</name>
</gene>
<comment type="caution">
    <text evidence="3">The sequence shown here is derived from an EMBL/GenBank/DDBJ whole genome shotgun (WGS) entry which is preliminary data.</text>
</comment>
<comment type="similarity">
    <text evidence="1">Belongs to the short-chain dehydrogenases/reductases (SDR) family.</text>
</comment>
<dbReference type="EMBL" id="JASCQO010000019">
    <property type="protein sequence ID" value="MDI5933038.1"/>
    <property type="molecule type" value="Genomic_DNA"/>
</dbReference>
<dbReference type="PRINTS" id="PR00081">
    <property type="entry name" value="GDHRDH"/>
</dbReference>
<organism evidence="3 4">
    <name type="scientific">Halomonas kalidii</name>
    <dbReference type="NCBI Taxonomy" id="3043293"/>
    <lineage>
        <taxon>Bacteria</taxon>
        <taxon>Pseudomonadati</taxon>
        <taxon>Pseudomonadota</taxon>
        <taxon>Gammaproteobacteria</taxon>
        <taxon>Oceanospirillales</taxon>
        <taxon>Halomonadaceae</taxon>
        <taxon>Halomonas</taxon>
    </lineage>
</organism>
<protein>
    <submittedName>
        <fullName evidence="3">SDR family NAD(P)-dependent oxidoreductase</fullName>
    </submittedName>
</protein>
<evidence type="ECO:0000256" key="2">
    <source>
        <dbReference type="ARBA" id="ARBA00023002"/>
    </source>
</evidence>
<dbReference type="Pfam" id="PF00106">
    <property type="entry name" value="adh_short"/>
    <property type="match status" value="1"/>
</dbReference>
<dbReference type="InterPro" id="IPR020904">
    <property type="entry name" value="Sc_DH/Rdtase_CS"/>
</dbReference>
<name>A0ABT6VGE3_9GAMM</name>